<protein>
    <submittedName>
        <fullName evidence="1">Uncharacterized protein</fullName>
    </submittedName>
</protein>
<dbReference type="OrthoDB" id="407325at2759"/>
<dbReference type="SUPFAM" id="SSF53335">
    <property type="entry name" value="S-adenosyl-L-methionine-dependent methyltransferases"/>
    <property type="match status" value="1"/>
</dbReference>
<dbReference type="PhylomeDB" id="A0A0D2WP55"/>
<dbReference type="Pfam" id="PF10294">
    <property type="entry name" value="Methyltransf_16"/>
    <property type="match status" value="1"/>
</dbReference>
<dbReference type="Proteomes" id="UP000008743">
    <property type="component" value="Unassembled WGS sequence"/>
</dbReference>
<keyword evidence="2" id="KW-1185">Reference proteome</keyword>
<dbReference type="RefSeq" id="XP_004364193.1">
    <property type="nucleotide sequence ID" value="XM_004364136.1"/>
</dbReference>
<gene>
    <name evidence="1" type="ORF">CAOG_003354</name>
</gene>
<dbReference type="eggNOG" id="KOG2793">
    <property type="taxonomic scope" value="Eukaryota"/>
</dbReference>
<sequence length="253" mass="26972">MLLALPGPAFVLDTVRLDNGTVLDAFALTANPNATRLPRVLLNRAQEATDLAGEHHTVRTASSIWDASLQLARCLERQHDRLDDPDLAVADKHVLELGAGSGLVGLACAAFGARSVTLTDTASVVASILEPNRQLNPALMPYVSCTALDWLHQERDRQLVPNAIDVIVAADVVWVADLVLPLVRTIRALASASTIVLLAHQTRSAQVDEVLFAALAEAGFVATPVASITMHPSYMKPGIRIVKFRLGGSVATL</sequence>
<dbReference type="FunCoup" id="A0A0D2WP55">
    <property type="interactions" value="235"/>
</dbReference>
<dbReference type="AlphaFoldDB" id="A0A0D2WP55"/>
<dbReference type="InterPro" id="IPR019410">
    <property type="entry name" value="Methyltransf_16"/>
</dbReference>
<accession>A0A0D2WP55</accession>
<dbReference type="PANTHER" id="PTHR14614">
    <property type="entry name" value="HEPATOCELLULAR CARCINOMA-ASSOCIATED ANTIGEN"/>
    <property type="match status" value="1"/>
</dbReference>
<name>A0A0D2WP55_CAPO3</name>
<evidence type="ECO:0000313" key="1">
    <source>
        <dbReference type="EMBL" id="KJE92373.1"/>
    </source>
</evidence>
<dbReference type="EMBL" id="KE346363">
    <property type="protein sequence ID" value="KJE92373.1"/>
    <property type="molecule type" value="Genomic_DNA"/>
</dbReference>
<proteinExistence type="predicted"/>
<dbReference type="InParanoid" id="A0A0D2WP55"/>
<dbReference type="OMA" id="THEAFMY"/>
<organism evidence="1 2">
    <name type="scientific">Capsaspora owczarzaki (strain ATCC 30864)</name>
    <dbReference type="NCBI Taxonomy" id="595528"/>
    <lineage>
        <taxon>Eukaryota</taxon>
        <taxon>Filasterea</taxon>
        <taxon>Capsaspora</taxon>
    </lineage>
</organism>
<reference evidence="2" key="1">
    <citation type="submission" date="2011-02" db="EMBL/GenBank/DDBJ databases">
        <title>The Genome Sequence of Capsaspora owczarzaki ATCC 30864.</title>
        <authorList>
            <person name="Russ C."/>
            <person name="Cuomo C."/>
            <person name="Burger G."/>
            <person name="Gray M.W."/>
            <person name="Holland P.W.H."/>
            <person name="King N."/>
            <person name="Lang F.B.F."/>
            <person name="Roger A.J."/>
            <person name="Ruiz-Trillo I."/>
            <person name="Young S.K."/>
            <person name="Zeng Q."/>
            <person name="Gargeya S."/>
            <person name="Alvarado L."/>
            <person name="Berlin A."/>
            <person name="Chapman S.B."/>
            <person name="Chen Z."/>
            <person name="Freedman E."/>
            <person name="Gellesch M."/>
            <person name="Goldberg J."/>
            <person name="Griggs A."/>
            <person name="Gujja S."/>
            <person name="Heilman E."/>
            <person name="Heiman D."/>
            <person name="Howarth C."/>
            <person name="Mehta T."/>
            <person name="Neiman D."/>
            <person name="Pearson M."/>
            <person name="Roberts A."/>
            <person name="Saif S."/>
            <person name="Shea T."/>
            <person name="Shenoy N."/>
            <person name="Sisk P."/>
            <person name="Stolte C."/>
            <person name="Sykes S."/>
            <person name="White J."/>
            <person name="Yandava C."/>
            <person name="Haas B."/>
            <person name="Nusbaum C."/>
            <person name="Birren B."/>
        </authorList>
    </citation>
    <scope>NUCLEOTIDE SEQUENCE</scope>
    <source>
        <strain evidence="2">ATCC 30864</strain>
    </source>
</reference>
<dbReference type="Gene3D" id="3.40.50.150">
    <property type="entry name" value="Vaccinia Virus protein VP39"/>
    <property type="match status" value="1"/>
</dbReference>
<evidence type="ECO:0000313" key="2">
    <source>
        <dbReference type="Proteomes" id="UP000008743"/>
    </source>
</evidence>
<dbReference type="InterPro" id="IPR029063">
    <property type="entry name" value="SAM-dependent_MTases_sf"/>
</dbReference>